<protein>
    <submittedName>
        <fullName evidence="1">Uncharacterized protein</fullName>
    </submittedName>
</protein>
<dbReference type="AlphaFoldDB" id="A0A392VXS2"/>
<organism evidence="1 2">
    <name type="scientific">Trifolium medium</name>
    <dbReference type="NCBI Taxonomy" id="97028"/>
    <lineage>
        <taxon>Eukaryota</taxon>
        <taxon>Viridiplantae</taxon>
        <taxon>Streptophyta</taxon>
        <taxon>Embryophyta</taxon>
        <taxon>Tracheophyta</taxon>
        <taxon>Spermatophyta</taxon>
        <taxon>Magnoliopsida</taxon>
        <taxon>eudicotyledons</taxon>
        <taxon>Gunneridae</taxon>
        <taxon>Pentapetalae</taxon>
        <taxon>rosids</taxon>
        <taxon>fabids</taxon>
        <taxon>Fabales</taxon>
        <taxon>Fabaceae</taxon>
        <taxon>Papilionoideae</taxon>
        <taxon>50 kb inversion clade</taxon>
        <taxon>NPAAA clade</taxon>
        <taxon>Hologalegina</taxon>
        <taxon>IRL clade</taxon>
        <taxon>Trifolieae</taxon>
        <taxon>Trifolium</taxon>
    </lineage>
</organism>
<sequence length="49" mass="5473">MSSANICDAPYLSEDTFEPIPIHDEEDLQGPNLFVTAILPKLVSLKMLR</sequence>
<feature type="non-terminal residue" evidence="1">
    <location>
        <position position="49"/>
    </location>
</feature>
<name>A0A392VXS2_9FABA</name>
<dbReference type="Proteomes" id="UP000265520">
    <property type="component" value="Unassembled WGS sequence"/>
</dbReference>
<accession>A0A392VXS2</accession>
<keyword evidence="2" id="KW-1185">Reference proteome</keyword>
<evidence type="ECO:0000313" key="2">
    <source>
        <dbReference type="Proteomes" id="UP000265520"/>
    </source>
</evidence>
<dbReference type="EMBL" id="LXQA011281704">
    <property type="protein sequence ID" value="MCI91761.1"/>
    <property type="molecule type" value="Genomic_DNA"/>
</dbReference>
<comment type="caution">
    <text evidence="1">The sequence shown here is derived from an EMBL/GenBank/DDBJ whole genome shotgun (WGS) entry which is preliminary data.</text>
</comment>
<evidence type="ECO:0000313" key="1">
    <source>
        <dbReference type="EMBL" id="MCI91761.1"/>
    </source>
</evidence>
<proteinExistence type="predicted"/>
<reference evidence="1 2" key="1">
    <citation type="journal article" date="2018" name="Front. Plant Sci.">
        <title>Red Clover (Trifolium pratense) and Zigzag Clover (T. medium) - A Picture of Genomic Similarities and Differences.</title>
        <authorList>
            <person name="Dluhosova J."/>
            <person name="Istvanek J."/>
            <person name="Nedelnik J."/>
            <person name="Repkova J."/>
        </authorList>
    </citation>
    <scope>NUCLEOTIDE SEQUENCE [LARGE SCALE GENOMIC DNA]</scope>
    <source>
        <strain evidence="2">cv. 10/8</strain>
        <tissue evidence="1">Leaf</tissue>
    </source>
</reference>